<evidence type="ECO:0000313" key="4">
    <source>
        <dbReference type="EMBL" id="MDO6122637.1"/>
    </source>
</evidence>
<evidence type="ECO:0000259" key="3">
    <source>
        <dbReference type="PROSITE" id="PS50208"/>
    </source>
</evidence>
<reference evidence="4" key="1">
    <citation type="submission" date="2022-04" db="EMBL/GenBank/DDBJ databases">
        <title>Shinella lacus sp. nov., a novel member of the genus Shinella from water.</title>
        <authorList>
            <person name="Deng Y."/>
        </authorList>
    </citation>
    <scope>NUCLEOTIDE SEQUENCE</scope>
    <source>
        <strain evidence="4">JCM 31239</strain>
    </source>
</reference>
<dbReference type="PANTHER" id="PTHR22576:SF37">
    <property type="entry name" value="MUCOSA-ASSOCIATED LYMPHOID TISSUE LYMPHOMA TRANSLOCATION PROTEIN 1"/>
    <property type="match status" value="1"/>
</dbReference>
<dbReference type="RefSeq" id="WP_244760321.1">
    <property type="nucleotide sequence ID" value="NZ_JALJCJ010000002.1"/>
</dbReference>
<feature type="chain" id="PRO_5046116475" evidence="2">
    <location>
        <begin position="27"/>
        <end position="677"/>
    </location>
</feature>
<name>A0ABT8XFU8_9HYPH</name>
<dbReference type="PANTHER" id="PTHR22576">
    <property type="entry name" value="MUCOSA ASSOCIATED LYMPHOID TISSUE LYMPHOMA TRANSLOCATION PROTEIN 1/PARACASPASE"/>
    <property type="match status" value="1"/>
</dbReference>
<dbReference type="Pfam" id="PF00656">
    <property type="entry name" value="Peptidase_C14"/>
    <property type="match status" value="1"/>
</dbReference>
<dbReference type="Gene3D" id="3.40.50.1460">
    <property type="match status" value="1"/>
</dbReference>
<keyword evidence="2" id="KW-0732">Signal</keyword>
<accession>A0ABT8XFU8</accession>
<dbReference type="InterPro" id="IPR001309">
    <property type="entry name" value="Pept_C14_p20"/>
</dbReference>
<feature type="signal peptide" evidence="2">
    <location>
        <begin position="1"/>
        <end position="26"/>
    </location>
</feature>
<feature type="region of interest" description="Disordered" evidence="1">
    <location>
        <begin position="505"/>
        <end position="540"/>
    </location>
</feature>
<feature type="domain" description="Caspase family p20" evidence="3">
    <location>
        <begin position="27"/>
        <end position="101"/>
    </location>
</feature>
<evidence type="ECO:0000256" key="1">
    <source>
        <dbReference type="SAM" id="MobiDB-lite"/>
    </source>
</evidence>
<gene>
    <name evidence="4" type="ORF">GB928_015705</name>
</gene>
<dbReference type="Proteomes" id="UP001177080">
    <property type="component" value="Unassembled WGS sequence"/>
</dbReference>
<organism evidence="4 5">
    <name type="scientific">Shinella curvata</name>
    <dbReference type="NCBI Taxonomy" id="1817964"/>
    <lineage>
        <taxon>Bacteria</taxon>
        <taxon>Pseudomonadati</taxon>
        <taxon>Pseudomonadota</taxon>
        <taxon>Alphaproteobacteria</taxon>
        <taxon>Hyphomicrobiales</taxon>
        <taxon>Rhizobiaceae</taxon>
        <taxon>Shinella</taxon>
    </lineage>
</organism>
<dbReference type="InterPro" id="IPR052039">
    <property type="entry name" value="Caspase-related_regulators"/>
</dbReference>
<dbReference type="InterPro" id="IPR011600">
    <property type="entry name" value="Pept_C14_caspase"/>
</dbReference>
<keyword evidence="5" id="KW-1185">Reference proteome</keyword>
<protein>
    <submittedName>
        <fullName evidence="4">Caspase family protein</fullName>
    </submittedName>
</protein>
<evidence type="ECO:0000256" key="2">
    <source>
        <dbReference type="SAM" id="SignalP"/>
    </source>
</evidence>
<dbReference type="InterPro" id="IPR029030">
    <property type="entry name" value="Caspase-like_dom_sf"/>
</dbReference>
<dbReference type="SUPFAM" id="SSF52129">
    <property type="entry name" value="Caspase-like"/>
    <property type="match status" value="1"/>
</dbReference>
<sequence length="677" mass="75882">MQRNVHRMIGALVACLVLLVAPSAFAAERYALLIGNADYEDAEPLENPLNDIDLVGEALERAGFDVTRVTDTDNLAMLSALNTFTRRAEKAQDPVLFVYFSGYAVQLDGDNFLLPTDASGRTLTGLKNRSLPVSQVSDTLRGIGKGLKVVLFDAAHENPFPTLRDIPDGLAEPKNGTGIHYAYAAAPGTTYDYEGTPISPFASAFVDAISIPGIALEDAFRKVGEIVKERSKGKQDIWQSDADYGKFALSSKGDKVDDAEIAFYEFASLSDSREAYDRYLSRYPQGTFSTIAQRKIDLIGKRFEKEHEDTGNLPYLTFSNDRHDPCGRFSFNDSDRRLGDLYKDGQLALVDFRFWTPPESCDTISYFTTVYSHERLRNIITSAGIPERRIHVATQDDLSPSEERSIYDYFDEDRRGYAQSLMFRAINDERRHGFGVAVKTPDDNAREYVDEIDCGEGCLRLRGLVRLRDNSVRSLEDYELEFVDVRRFGYFDRYRDLLRDFPADDHASNDHSNPSSHQAKSDAYADNGSTNHDDGYGSDADPYRTSRSVGGWDIVADFGSDRRFLNCRATRRGDGDRTVAFRWYGDDHVTFGFQDTAYDYADSYASDAKYWIDDGKGYDVRGKAYGRQEIAYDLGSDRSVIEALKRGSRLRIGDISTSLKGSTAMLNDLQACVGAFH</sequence>
<dbReference type="EMBL" id="WHSC02000006">
    <property type="protein sequence ID" value="MDO6122637.1"/>
    <property type="molecule type" value="Genomic_DNA"/>
</dbReference>
<comment type="caution">
    <text evidence="4">The sequence shown here is derived from an EMBL/GenBank/DDBJ whole genome shotgun (WGS) entry which is preliminary data.</text>
</comment>
<proteinExistence type="predicted"/>
<evidence type="ECO:0000313" key="5">
    <source>
        <dbReference type="Proteomes" id="UP001177080"/>
    </source>
</evidence>
<dbReference type="PROSITE" id="PS50208">
    <property type="entry name" value="CASPASE_P20"/>
    <property type="match status" value="1"/>
</dbReference>